<dbReference type="PROSITE" id="PS50109">
    <property type="entry name" value="HIS_KIN"/>
    <property type="match status" value="1"/>
</dbReference>
<dbReference type="Pfam" id="PF08448">
    <property type="entry name" value="PAS_4"/>
    <property type="match status" value="1"/>
</dbReference>
<evidence type="ECO:0000259" key="13">
    <source>
        <dbReference type="PROSITE" id="PS50109"/>
    </source>
</evidence>
<dbReference type="PROSITE" id="PS50110">
    <property type="entry name" value="RESPONSE_REGULATORY"/>
    <property type="match status" value="1"/>
</dbReference>
<dbReference type="GO" id="GO:0005886">
    <property type="term" value="C:plasma membrane"/>
    <property type="evidence" value="ECO:0007669"/>
    <property type="project" value="UniProtKB-SubCell"/>
</dbReference>
<dbReference type="InterPro" id="IPR004358">
    <property type="entry name" value="Sig_transdc_His_kin-like_C"/>
</dbReference>
<dbReference type="AlphaFoldDB" id="A0A7C9HLM7"/>
<keyword evidence="12" id="KW-1133">Transmembrane helix</keyword>
<dbReference type="CDD" id="cd00130">
    <property type="entry name" value="PAS"/>
    <property type="match status" value="1"/>
</dbReference>
<evidence type="ECO:0000256" key="8">
    <source>
        <dbReference type="ARBA" id="ARBA00022840"/>
    </source>
</evidence>
<dbReference type="SMART" id="SM00387">
    <property type="entry name" value="HATPase_c"/>
    <property type="match status" value="1"/>
</dbReference>
<dbReference type="FunFam" id="3.30.565.10:FF:000078">
    <property type="entry name" value="Two-component sensor histidine kinase"/>
    <property type="match status" value="1"/>
</dbReference>
<comment type="subcellular location">
    <subcellularLocation>
        <location evidence="2">Cell inner membrane</location>
        <topology evidence="2">Multi-pass membrane protein</topology>
    </subcellularLocation>
</comment>
<dbReference type="SMART" id="SM00388">
    <property type="entry name" value="HisKA"/>
    <property type="match status" value="1"/>
</dbReference>
<keyword evidence="6" id="KW-0547">Nucleotide-binding</keyword>
<dbReference type="CDD" id="cd17546">
    <property type="entry name" value="REC_hyHK_CKI1_RcsC-like"/>
    <property type="match status" value="1"/>
</dbReference>
<dbReference type="Gene3D" id="3.30.565.10">
    <property type="entry name" value="Histidine kinase-like ATPase, C-terminal domain"/>
    <property type="match status" value="1"/>
</dbReference>
<dbReference type="Proteomes" id="UP000479692">
    <property type="component" value="Unassembled WGS sequence"/>
</dbReference>
<feature type="domain" description="Response regulatory" evidence="14">
    <location>
        <begin position="445"/>
        <end position="568"/>
    </location>
</feature>
<feature type="domain" description="Histidine kinase" evidence="13">
    <location>
        <begin position="208"/>
        <end position="424"/>
    </location>
</feature>
<evidence type="ECO:0000259" key="15">
    <source>
        <dbReference type="PROSITE" id="PS50113"/>
    </source>
</evidence>
<dbReference type="InterPro" id="IPR036097">
    <property type="entry name" value="HisK_dim/P_sf"/>
</dbReference>
<dbReference type="GO" id="GO:0005524">
    <property type="term" value="F:ATP binding"/>
    <property type="evidence" value="ECO:0007669"/>
    <property type="project" value="UniProtKB-KW"/>
</dbReference>
<reference evidence="16 17" key="1">
    <citation type="submission" date="2019-12" db="EMBL/GenBank/DDBJ databases">
        <authorList>
            <person name="Xu J."/>
        </authorList>
    </citation>
    <scope>NUCLEOTIDE SEQUENCE [LARGE SCALE GENOMIC DNA]</scope>
    <source>
        <strain evidence="16 17">HX-5-24</strain>
    </source>
</reference>
<evidence type="ECO:0000256" key="9">
    <source>
        <dbReference type="ARBA" id="ARBA00023012"/>
    </source>
</evidence>
<evidence type="ECO:0000256" key="11">
    <source>
        <dbReference type="PROSITE-ProRule" id="PRU00169"/>
    </source>
</evidence>
<keyword evidence="12" id="KW-0472">Membrane</keyword>
<dbReference type="EC" id="2.7.13.3" evidence="3"/>
<keyword evidence="12" id="KW-0812">Transmembrane</keyword>
<evidence type="ECO:0000256" key="3">
    <source>
        <dbReference type="ARBA" id="ARBA00012438"/>
    </source>
</evidence>
<dbReference type="InterPro" id="IPR000700">
    <property type="entry name" value="PAS-assoc_C"/>
</dbReference>
<name>A0A7C9HLM7_9GAMM</name>
<keyword evidence="8" id="KW-0067">ATP-binding</keyword>
<evidence type="ECO:0000256" key="5">
    <source>
        <dbReference type="ARBA" id="ARBA00022679"/>
    </source>
</evidence>
<dbReference type="FunFam" id="1.10.287.130:FF:000002">
    <property type="entry name" value="Two-component osmosensing histidine kinase"/>
    <property type="match status" value="1"/>
</dbReference>
<dbReference type="Gene3D" id="1.10.287.130">
    <property type="match status" value="1"/>
</dbReference>
<dbReference type="Pfam" id="PF00072">
    <property type="entry name" value="Response_reg"/>
    <property type="match status" value="1"/>
</dbReference>
<dbReference type="Gene3D" id="3.30.450.20">
    <property type="entry name" value="PAS domain"/>
    <property type="match status" value="1"/>
</dbReference>
<dbReference type="InterPro" id="IPR003594">
    <property type="entry name" value="HATPase_dom"/>
</dbReference>
<comment type="caution">
    <text evidence="16">The sequence shown here is derived from an EMBL/GenBank/DDBJ whole genome shotgun (WGS) entry which is preliminary data.</text>
</comment>
<dbReference type="SUPFAM" id="SSF55785">
    <property type="entry name" value="PYP-like sensor domain (PAS domain)"/>
    <property type="match status" value="1"/>
</dbReference>
<accession>A0A7C9HLM7</accession>
<comment type="catalytic activity">
    <reaction evidence="1">
        <text>ATP + protein L-histidine = ADP + protein N-phospho-L-histidine.</text>
        <dbReference type="EC" id="2.7.13.3"/>
    </reaction>
</comment>
<evidence type="ECO:0000256" key="2">
    <source>
        <dbReference type="ARBA" id="ARBA00004429"/>
    </source>
</evidence>
<dbReference type="Pfam" id="PF02518">
    <property type="entry name" value="HATPase_c"/>
    <property type="match status" value="1"/>
</dbReference>
<dbReference type="Pfam" id="PF00512">
    <property type="entry name" value="HisKA"/>
    <property type="match status" value="1"/>
</dbReference>
<evidence type="ECO:0000256" key="6">
    <source>
        <dbReference type="ARBA" id="ARBA00022741"/>
    </source>
</evidence>
<evidence type="ECO:0000256" key="4">
    <source>
        <dbReference type="ARBA" id="ARBA00022553"/>
    </source>
</evidence>
<feature type="transmembrane region" description="Helical" evidence="12">
    <location>
        <begin position="12"/>
        <end position="33"/>
    </location>
</feature>
<dbReference type="NCBIfam" id="TIGR00229">
    <property type="entry name" value="sensory_box"/>
    <property type="match status" value="1"/>
</dbReference>
<keyword evidence="10" id="KW-0843">Virulence</keyword>
<dbReference type="EMBL" id="WOXT01000001">
    <property type="protein sequence ID" value="MUV13855.1"/>
    <property type="molecule type" value="Genomic_DNA"/>
</dbReference>
<protein>
    <recommendedName>
        <fullName evidence="3">histidine kinase</fullName>
        <ecNumber evidence="3">2.7.13.3</ecNumber>
    </recommendedName>
</protein>
<dbReference type="CDD" id="cd00082">
    <property type="entry name" value="HisKA"/>
    <property type="match status" value="1"/>
</dbReference>
<dbReference type="InterPro" id="IPR003661">
    <property type="entry name" value="HisK_dim/P_dom"/>
</dbReference>
<proteinExistence type="predicted"/>
<dbReference type="InterPro" id="IPR011006">
    <property type="entry name" value="CheY-like_superfamily"/>
</dbReference>
<dbReference type="InterPro" id="IPR013656">
    <property type="entry name" value="PAS_4"/>
</dbReference>
<dbReference type="GO" id="GO:0000155">
    <property type="term" value="F:phosphorelay sensor kinase activity"/>
    <property type="evidence" value="ECO:0007669"/>
    <property type="project" value="InterPro"/>
</dbReference>
<dbReference type="SUPFAM" id="SSF52172">
    <property type="entry name" value="CheY-like"/>
    <property type="match status" value="1"/>
</dbReference>
<dbReference type="InterPro" id="IPR000014">
    <property type="entry name" value="PAS"/>
</dbReference>
<dbReference type="SUPFAM" id="SSF47384">
    <property type="entry name" value="Homodimeric domain of signal transducing histidine kinase"/>
    <property type="match status" value="1"/>
</dbReference>
<evidence type="ECO:0000256" key="12">
    <source>
        <dbReference type="SAM" id="Phobius"/>
    </source>
</evidence>
<dbReference type="SMART" id="SM00448">
    <property type="entry name" value="REC"/>
    <property type="match status" value="1"/>
</dbReference>
<sequence length="575" mass="62518">MPTLRHRLRRQLDAGIATPLLICAMGTALWFVSQHWHERAFMILGMGALAVLSVADLRRRRRHNANERTLQSILDAVPDILYFKDTTLRYRRVNRAFAATFQWDVDSIAGRNDRDLFGKRLHDRFVAQDRQLLATGEARTFDERMRIDGELRDVRARKKAVFDARGRAIGIVGIAIDLTEERRVQQQLAQAVEEARAAAAAKSRFLAMMSHEIRTPMNGVLGMIDLLGDTALAPAQQHLLDSCRASSVALLTILDDILDFSKIEAGKLELEHVPVALRPLIDEVCASLAPQAKRRNVRIGVNIGRDVPPAVIGDPVRLRQILLNLAGNAVKFTADGCVDVHARVDSSALQLSVRDTGIGMTAEALAQLFEPFEQADAATTRRFGGTGLGLSIVKRLAELMGGHVVCESALGAGSRFTVTLPLVAAVMPVKCAPVATAVLPPRGLRALLAEDHPVNREVIAGQLAKLGWACDMADDGEAAWAVLRDAEASARYAALITDCHMPNLDGYGLVARIRADEAARGRVRLPILALTANAMQGERERCIAAGMDAYLAKPFQVDQLAAALAGLVAPEATVR</sequence>
<dbReference type="PROSITE" id="PS50113">
    <property type="entry name" value="PAC"/>
    <property type="match status" value="1"/>
</dbReference>
<dbReference type="InterPro" id="IPR035965">
    <property type="entry name" value="PAS-like_dom_sf"/>
</dbReference>
<dbReference type="InterPro" id="IPR036890">
    <property type="entry name" value="HATPase_C_sf"/>
</dbReference>
<keyword evidence="9" id="KW-0902">Two-component regulatory system</keyword>
<dbReference type="SUPFAM" id="SSF55874">
    <property type="entry name" value="ATPase domain of HSP90 chaperone/DNA topoisomerase II/histidine kinase"/>
    <property type="match status" value="1"/>
</dbReference>
<evidence type="ECO:0000256" key="1">
    <source>
        <dbReference type="ARBA" id="ARBA00000085"/>
    </source>
</evidence>
<dbReference type="RefSeq" id="WP_156641080.1">
    <property type="nucleotide sequence ID" value="NZ_WOXT01000001.1"/>
</dbReference>
<evidence type="ECO:0000313" key="17">
    <source>
        <dbReference type="Proteomes" id="UP000479692"/>
    </source>
</evidence>
<evidence type="ECO:0000259" key="14">
    <source>
        <dbReference type="PROSITE" id="PS50110"/>
    </source>
</evidence>
<dbReference type="Gene3D" id="3.40.50.2300">
    <property type="match status" value="1"/>
</dbReference>
<dbReference type="InterPro" id="IPR005467">
    <property type="entry name" value="His_kinase_dom"/>
</dbReference>
<organism evidence="16 17">
    <name type="scientific">Noviluteimonas gilva</name>
    <dbReference type="NCBI Taxonomy" id="2682097"/>
    <lineage>
        <taxon>Bacteria</taxon>
        <taxon>Pseudomonadati</taxon>
        <taxon>Pseudomonadota</taxon>
        <taxon>Gammaproteobacteria</taxon>
        <taxon>Lysobacterales</taxon>
        <taxon>Lysobacteraceae</taxon>
        <taxon>Noviluteimonas</taxon>
    </lineage>
</organism>
<evidence type="ECO:0000313" key="16">
    <source>
        <dbReference type="EMBL" id="MUV13855.1"/>
    </source>
</evidence>
<evidence type="ECO:0000256" key="10">
    <source>
        <dbReference type="ARBA" id="ARBA00023026"/>
    </source>
</evidence>
<keyword evidence="17" id="KW-1185">Reference proteome</keyword>
<feature type="domain" description="PAC" evidence="15">
    <location>
        <begin position="134"/>
        <end position="190"/>
    </location>
</feature>
<evidence type="ECO:0000256" key="7">
    <source>
        <dbReference type="ARBA" id="ARBA00022777"/>
    </source>
</evidence>
<dbReference type="CDD" id="cd16922">
    <property type="entry name" value="HATPase_EvgS-ArcB-TorS-like"/>
    <property type="match status" value="1"/>
</dbReference>
<feature type="modified residue" description="4-aspartylphosphate" evidence="11">
    <location>
        <position position="498"/>
    </location>
</feature>
<dbReference type="PANTHER" id="PTHR43047">
    <property type="entry name" value="TWO-COMPONENT HISTIDINE PROTEIN KINASE"/>
    <property type="match status" value="1"/>
</dbReference>
<gene>
    <name evidence="16" type="ORF">GN331_06480</name>
</gene>
<dbReference type="PRINTS" id="PR00344">
    <property type="entry name" value="BCTRLSENSOR"/>
</dbReference>
<keyword evidence="4 11" id="KW-0597">Phosphoprotein</keyword>
<keyword evidence="7" id="KW-0418">Kinase</keyword>
<dbReference type="InterPro" id="IPR001789">
    <property type="entry name" value="Sig_transdc_resp-reg_receiver"/>
</dbReference>
<keyword evidence="5" id="KW-0808">Transferase</keyword>